<protein>
    <submittedName>
        <fullName evidence="2">Uncharacterized protein</fullName>
    </submittedName>
</protein>
<keyword evidence="3" id="KW-1185">Reference proteome</keyword>
<accession>A0ABY1P7H5</accession>
<sequence length="118" mass="12398">MVEAVGILGETTGWSGLSATQNAMLHAALAKYAGQAVPEPVKAPSSEKVEPVKEASRSQLQRHEPQRQNAMDGAVMSAIRSAVASHRASGSDDFAQVLRSKLDAAGIDSSKSVVDYYA</sequence>
<organism evidence="2 3">
    <name type="scientific">Shimia sagamensis</name>
    <dbReference type="NCBI Taxonomy" id="1566352"/>
    <lineage>
        <taxon>Bacteria</taxon>
        <taxon>Pseudomonadati</taxon>
        <taxon>Pseudomonadota</taxon>
        <taxon>Alphaproteobacteria</taxon>
        <taxon>Rhodobacterales</taxon>
        <taxon>Roseobacteraceae</taxon>
    </lineage>
</organism>
<dbReference type="RefSeq" id="WP_283426699.1">
    <property type="nucleotide sequence ID" value="NZ_FXTY01000005.1"/>
</dbReference>
<reference evidence="2 3" key="1">
    <citation type="submission" date="2017-05" db="EMBL/GenBank/DDBJ databases">
        <authorList>
            <person name="Varghese N."/>
            <person name="Submissions S."/>
        </authorList>
    </citation>
    <scope>NUCLEOTIDE SEQUENCE [LARGE SCALE GENOMIC DNA]</scope>
    <source>
        <strain evidence="2 3">DSM 29734</strain>
    </source>
</reference>
<feature type="region of interest" description="Disordered" evidence="1">
    <location>
        <begin position="40"/>
        <end position="71"/>
    </location>
</feature>
<evidence type="ECO:0000313" key="2">
    <source>
        <dbReference type="EMBL" id="SMP26687.1"/>
    </source>
</evidence>
<gene>
    <name evidence="2" type="ORF">SAMN06265373_105296</name>
</gene>
<proteinExistence type="predicted"/>
<dbReference type="Proteomes" id="UP001157961">
    <property type="component" value="Unassembled WGS sequence"/>
</dbReference>
<dbReference type="EMBL" id="FXTY01000005">
    <property type="protein sequence ID" value="SMP26687.1"/>
    <property type="molecule type" value="Genomic_DNA"/>
</dbReference>
<feature type="compositionally biased region" description="Basic and acidic residues" evidence="1">
    <location>
        <begin position="45"/>
        <end position="66"/>
    </location>
</feature>
<comment type="caution">
    <text evidence="2">The sequence shown here is derived from an EMBL/GenBank/DDBJ whole genome shotgun (WGS) entry which is preliminary data.</text>
</comment>
<evidence type="ECO:0000313" key="3">
    <source>
        <dbReference type="Proteomes" id="UP001157961"/>
    </source>
</evidence>
<evidence type="ECO:0000256" key="1">
    <source>
        <dbReference type="SAM" id="MobiDB-lite"/>
    </source>
</evidence>
<name>A0ABY1P7H5_9RHOB</name>